<dbReference type="RefSeq" id="YP_011108857.1">
    <property type="nucleotide sequence ID" value="NC_092586.1"/>
</dbReference>
<evidence type="ECO:0000313" key="3">
    <source>
        <dbReference type="Proteomes" id="UP001302265"/>
    </source>
</evidence>
<dbReference type="GeneID" id="98835816"/>
<dbReference type="Pfam" id="PF04404">
    <property type="entry name" value="ERF"/>
    <property type="match status" value="1"/>
</dbReference>
<organism evidence="2 3">
    <name type="scientific">Caudoviricetes sp. vir215</name>
    <dbReference type="NCBI Taxonomy" id="3068354"/>
    <lineage>
        <taxon>Viruses</taxon>
        <taxon>Duplodnaviria</taxon>
        <taxon>Heunggongvirae</taxon>
        <taxon>Uroviricota</taxon>
        <taxon>Caudoviricetes</taxon>
    </lineage>
</organism>
<accession>A0AA87CD25</accession>
<sequence>MSDAPTVYERIAAAYQDIAALPFIKSGTVNPGSRDSYKFVPISQILQAVREAHAKHGIIVLFGRPEYDPEQGEKRYSYEKTSRDGSYVTRWQAANGHIDVRICGGSAEDVIEVVVPCEAQDNSDKLTNKLITNAERTLYRTLYAIDEGDDDDPEAVNVSGVKPMSRAEKARQSADPFFTTGDKLGRGSQ</sequence>
<proteinExistence type="predicted"/>
<reference evidence="2 3" key="1">
    <citation type="journal article" date="2023" name="Nat. Microbiol.">
        <title>A compendium of viruses from methanogenic archaea reveals their diversity and adaptations to the gut environment.</title>
        <authorList>
            <person name="Medvedeva S."/>
            <person name="Borrel G."/>
            <person name="Krupovic M."/>
            <person name="Gribaldo S."/>
        </authorList>
    </citation>
    <scope>NUCLEOTIDE SEQUENCE [LARGE SCALE GENOMIC DNA]</scope>
</reference>
<evidence type="ECO:0000256" key="1">
    <source>
        <dbReference type="SAM" id="MobiDB-lite"/>
    </source>
</evidence>
<keyword evidence="3" id="KW-1185">Reference proteome</keyword>
<dbReference type="EMBL" id="BK063676">
    <property type="protein sequence ID" value="DBA35304.1"/>
    <property type="molecule type" value="Genomic_DNA"/>
</dbReference>
<feature type="region of interest" description="Disordered" evidence="1">
    <location>
        <begin position="148"/>
        <end position="189"/>
    </location>
</feature>
<dbReference type="Proteomes" id="UP001302265">
    <property type="component" value="Segment"/>
</dbReference>
<gene>
    <name evidence="2" type="ORF">vir215_00002</name>
</gene>
<dbReference type="InterPro" id="IPR007499">
    <property type="entry name" value="ERF_bacteria_virus"/>
</dbReference>
<protein>
    <submittedName>
        <fullName evidence="2">Erf-like ssDNA annealing protein</fullName>
    </submittedName>
</protein>
<evidence type="ECO:0000313" key="2">
    <source>
        <dbReference type="EMBL" id="DBA35304.1"/>
    </source>
</evidence>
<name>A0AA87CD25_9CAUD</name>